<dbReference type="PANTHER" id="PTHR43767:SF1">
    <property type="entry name" value="NONRIBOSOMAL PEPTIDE SYNTHASE PES1 (EUROFUNG)-RELATED"/>
    <property type="match status" value="1"/>
</dbReference>
<dbReference type="GO" id="GO:0004467">
    <property type="term" value="F:long-chain fatty acid-CoA ligase activity"/>
    <property type="evidence" value="ECO:0007669"/>
    <property type="project" value="UniProtKB-EC"/>
</dbReference>
<keyword evidence="4" id="KW-1185">Reference proteome</keyword>
<evidence type="ECO:0000259" key="2">
    <source>
        <dbReference type="Pfam" id="PF13193"/>
    </source>
</evidence>
<dbReference type="InterPro" id="IPR045851">
    <property type="entry name" value="AMP-bd_C_sf"/>
</dbReference>
<dbReference type="Gene3D" id="3.30.300.30">
    <property type="match status" value="1"/>
</dbReference>
<reference evidence="3 4" key="1">
    <citation type="submission" date="2021-03" db="EMBL/GenBank/DDBJ databases">
        <authorList>
            <person name="Peeters C."/>
        </authorList>
    </citation>
    <scope>NUCLEOTIDE SEQUENCE [LARGE SCALE GENOMIC DNA]</scope>
    <source>
        <strain evidence="3 4">LMG 26411</strain>
    </source>
</reference>
<proteinExistence type="predicted"/>
<dbReference type="Pfam" id="PF00501">
    <property type="entry name" value="AMP-binding"/>
    <property type="match status" value="1"/>
</dbReference>
<dbReference type="InterPro" id="IPR050237">
    <property type="entry name" value="ATP-dep_AMP-bd_enzyme"/>
</dbReference>
<dbReference type="PANTHER" id="PTHR43767">
    <property type="entry name" value="LONG-CHAIN-FATTY-ACID--COA LIGASE"/>
    <property type="match status" value="1"/>
</dbReference>
<dbReference type="InterPro" id="IPR000873">
    <property type="entry name" value="AMP-dep_synth/lig_dom"/>
</dbReference>
<dbReference type="PROSITE" id="PS00455">
    <property type="entry name" value="AMP_BINDING"/>
    <property type="match status" value="1"/>
</dbReference>
<dbReference type="EC" id="6.2.1.3" evidence="3"/>
<feature type="domain" description="AMP-dependent synthetase/ligase" evidence="1">
    <location>
        <begin position="8"/>
        <end position="379"/>
    </location>
</feature>
<comment type="caution">
    <text evidence="3">The sequence shown here is derived from an EMBL/GenBank/DDBJ whole genome shotgun (WGS) entry which is preliminary data.</text>
</comment>
<dbReference type="RefSeq" id="WP_211957408.1">
    <property type="nucleotide sequence ID" value="NZ_CAJPVI010000057.1"/>
</dbReference>
<dbReference type="InterPro" id="IPR042099">
    <property type="entry name" value="ANL_N_sf"/>
</dbReference>
<dbReference type="InterPro" id="IPR020845">
    <property type="entry name" value="AMP-binding_CS"/>
</dbReference>
<dbReference type="InterPro" id="IPR025110">
    <property type="entry name" value="AMP-bd_C"/>
</dbReference>
<gene>
    <name evidence="3" type="primary">lcfB_27</name>
    <name evidence="3" type="ORF">LMG26411_06586</name>
</gene>
<dbReference type="Pfam" id="PF13193">
    <property type="entry name" value="AMP-binding_C"/>
    <property type="match status" value="1"/>
</dbReference>
<evidence type="ECO:0000259" key="1">
    <source>
        <dbReference type="Pfam" id="PF00501"/>
    </source>
</evidence>
<protein>
    <submittedName>
        <fullName evidence="3">Long-chain-fatty-acid--CoA ligase</fullName>
        <ecNumber evidence="3">6.2.1.3</ecNumber>
    </submittedName>
</protein>
<dbReference type="CDD" id="cd17631">
    <property type="entry name" value="FACL_FadD13-like"/>
    <property type="match status" value="1"/>
</dbReference>
<sequence>MYMTQGLHRALQQRPGAVAVRCGEHSLTFRQLGARVARLAGGLRHLGVADGERVAMLSLNSARYLEYNLAVPWAGGVLNPVNIRWSQAEMLYALNDSGTRILIVDDTFKGMAAALQAGAASLRHLIYAGDGPVPDGMIGWEALVEASEPVEDAWRHGDDLAGIFYTGGTTGFPKGVMLSHANLTTTAMASILAGRCGAEAVFLHVMPMFHLAAFAATNALFASGARQVVMPGFTPQSALEAISRERINQIGLAPTMIQMLVDWMAASSAEAARLDASSLRLIAYGASPISQTLLQRARTAFPGVAFMQGYGMTELSATCTVLGPEYHDDAAFASGKARAAGKPLMSVEVRVVGPDGAELPRREVGEIVARGGTVMLGYWNKPDATAEVLRNGWMHTGDSGYMDEEGLVYVVDRLKDMIVTGAENVYSAEVENALASHPAVAFCAVIGVPNQKWGESVHAVIVRKPGASASAEEIIAHCRERIAGYKCPRSVEFRDALPLSSVGKVLKNELRKPFWSGEARSVA</sequence>
<organism evidence="3 4">
    <name type="scientific">Cupriavidus numazuensis</name>
    <dbReference type="NCBI Taxonomy" id="221992"/>
    <lineage>
        <taxon>Bacteria</taxon>
        <taxon>Pseudomonadati</taxon>
        <taxon>Pseudomonadota</taxon>
        <taxon>Betaproteobacteria</taxon>
        <taxon>Burkholderiales</taxon>
        <taxon>Burkholderiaceae</taxon>
        <taxon>Cupriavidus</taxon>
    </lineage>
</organism>
<feature type="domain" description="AMP-binding enzyme C-terminal" evidence="2">
    <location>
        <begin position="429"/>
        <end position="504"/>
    </location>
</feature>
<evidence type="ECO:0000313" key="4">
    <source>
        <dbReference type="Proteomes" id="UP000672657"/>
    </source>
</evidence>
<dbReference type="EMBL" id="CAJPVI010000057">
    <property type="protein sequence ID" value="CAG2159291.1"/>
    <property type="molecule type" value="Genomic_DNA"/>
</dbReference>
<evidence type="ECO:0000313" key="3">
    <source>
        <dbReference type="EMBL" id="CAG2159291.1"/>
    </source>
</evidence>
<accession>A0ABN7QAF6</accession>
<name>A0ABN7QAF6_9BURK</name>
<dbReference type="Proteomes" id="UP000672657">
    <property type="component" value="Unassembled WGS sequence"/>
</dbReference>
<dbReference type="Gene3D" id="3.40.50.12780">
    <property type="entry name" value="N-terminal domain of ligase-like"/>
    <property type="match status" value="1"/>
</dbReference>
<dbReference type="SUPFAM" id="SSF56801">
    <property type="entry name" value="Acetyl-CoA synthetase-like"/>
    <property type="match status" value="1"/>
</dbReference>
<keyword evidence="3" id="KW-0436">Ligase</keyword>
<dbReference type="NCBIfam" id="NF004837">
    <property type="entry name" value="PRK06187.1"/>
    <property type="match status" value="1"/>
</dbReference>